<dbReference type="PANTHER" id="PTHR22888:SF10">
    <property type="entry name" value="CYTOCHROME C OXIDASE SUBUNIT 2"/>
    <property type="match status" value="1"/>
</dbReference>
<dbReference type="InterPro" id="IPR001505">
    <property type="entry name" value="Copper_CuA"/>
</dbReference>
<evidence type="ECO:0000256" key="15">
    <source>
        <dbReference type="ARBA" id="ARBA00047816"/>
    </source>
</evidence>
<keyword evidence="11 16" id="KW-0408">Iron</keyword>
<dbReference type="Pfam" id="PF02790">
    <property type="entry name" value="COX2_TM"/>
    <property type="match status" value="1"/>
</dbReference>
<dbReference type="GO" id="GO:0042773">
    <property type="term" value="P:ATP synthesis coupled electron transport"/>
    <property type="evidence" value="ECO:0007669"/>
    <property type="project" value="TreeGrafter"/>
</dbReference>
<dbReference type="GO" id="GO:0005886">
    <property type="term" value="C:plasma membrane"/>
    <property type="evidence" value="ECO:0007669"/>
    <property type="project" value="UniProtKB-SubCell"/>
</dbReference>
<evidence type="ECO:0000256" key="19">
    <source>
        <dbReference type="SAM" id="Phobius"/>
    </source>
</evidence>
<keyword evidence="6 17" id="KW-0812">Transmembrane</keyword>
<dbReference type="PRINTS" id="PR01166">
    <property type="entry name" value="CYCOXIDASEII"/>
</dbReference>
<dbReference type="PROSITE" id="PS51007">
    <property type="entry name" value="CYTC"/>
    <property type="match status" value="1"/>
</dbReference>
<dbReference type="InterPro" id="IPR011759">
    <property type="entry name" value="Cyt_c_oxidase_su2_TM_dom"/>
</dbReference>
<keyword evidence="13 19" id="KW-0472">Membrane</keyword>
<comment type="function">
    <text evidence="14 18">Subunits I and II form the functional core of the enzyme complex. Electrons originating in cytochrome c are transferred via heme a and Cu(A) to the binuclear center formed by heme a3 and Cu(B).</text>
</comment>
<feature type="domain" description="Cytochrome oxidase subunit II transmembrane region profile" evidence="21">
    <location>
        <begin position="23"/>
        <end position="121"/>
    </location>
</feature>
<evidence type="ECO:0000256" key="1">
    <source>
        <dbReference type="ARBA" id="ARBA00004141"/>
    </source>
</evidence>
<feature type="domain" description="Cytochrome oxidase subunit II copper A binding" evidence="20">
    <location>
        <begin position="125"/>
        <end position="237"/>
    </location>
</feature>
<protein>
    <recommendedName>
        <fullName evidence="18">Cytochrome c oxidase subunit 2</fullName>
        <ecNumber evidence="18">7.1.1.9</ecNumber>
    </recommendedName>
</protein>
<evidence type="ECO:0000256" key="8">
    <source>
        <dbReference type="ARBA" id="ARBA00022967"/>
    </source>
</evidence>
<evidence type="ECO:0000256" key="10">
    <source>
        <dbReference type="ARBA" id="ARBA00022989"/>
    </source>
</evidence>
<dbReference type="Proteomes" id="UP000217083">
    <property type="component" value="Unassembled WGS sequence"/>
</dbReference>
<dbReference type="InterPro" id="IPR034236">
    <property type="entry name" value="CuRO_CcO_Caa3_II"/>
</dbReference>
<dbReference type="InterPro" id="IPR036257">
    <property type="entry name" value="Cyt_c_oxidase_su2_TM_sf"/>
</dbReference>
<dbReference type="CDD" id="cd04213">
    <property type="entry name" value="CuRO_CcO_Caa3_II"/>
    <property type="match status" value="1"/>
</dbReference>
<dbReference type="NCBIfam" id="TIGR02866">
    <property type="entry name" value="CoxB"/>
    <property type="match status" value="1"/>
</dbReference>
<dbReference type="Pfam" id="PF00116">
    <property type="entry name" value="COX2"/>
    <property type="match status" value="1"/>
</dbReference>
<dbReference type="EC" id="7.1.1.9" evidence="18"/>
<dbReference type="GO" id="GO:0016491">
    <property type="term" value="F:oxidoreductase activity"/>
    <property type="evidence" value="ECO:0007669"/>
    <property type="project" value="InterPro"/>
</dbReference>
<dbReference type="InterPro" id="IPR008972">
    <property type="entry name" value="Cupredoxin"/>
</dbReference>
<dbReference type="GO" id="GO:0020037">
    <property type="term" value="F:heme binding"/>
    <property type="evidence" value="ECO:0007669"/>
    <property type="project" value="InterPro"/>
</dbReference>
<reference evidence="23 24" key="2">
    <citation type="submission" date="2017-09" db="EMBL/GenBank/DDBJ databases">
        <title>Bacillus patelloidae sp. nov., isolated from the intestinal tract of a marine limpet.</title>
        <authorList>
            <person name="Liu R."/>
            <person name="Dong C."/>
            <person name="Shao Z."/>
        </authorList>
    </citation>
    <scope>NUCLEOTIDE SEQUENCE [LARGE SCALE GENOMIC DNA]</scope>
    <source>
        <strain evidence="23 24">SA5d-4</strain>
    </source>
</reference>
<keyword evidence="12 18" id="KW-0186">Copper</keyword>
<comment type="subcellular location">
    <subcellularLocation>
        <location evidence="17">Cell membrane</location>
        <topology evidence="17">Multi-pass membrane protein</topology>
    </subcellularLocation>
    <subcellularLocation>
        <location evidence="1">Membrane</location>
        <topology evidence="1">Multi-pass membrane protein</topology>
    </subcellularLocation>
</comment>
<evidence type="ECO:0000256" key="9">
    <source>
        <dbReference type="ARBA" id="ARBA00022982"/>
    </source>
</evidence>
<evidence type="ECO:0000256" key="3">
    <source>
        <dbReference type="ARBA" id="ARBA00022448"/>
    </source>
</evidence>
<reference evidence="24" key="1">
    <citation type="submission" date="2017-08" db="EMBL/GenBank/DDBJ databases">
        <authorList>
            <person name="Huang Z."/>
        </authorList>
    </citation>
    <scope>NUCLEOTIDE SEQUENCE [LARGE SCALE GENOMIC DNA]</scope>
    <source>
        <strain evidence="24">SA5d-4</strain>
    </source>
</reference>
<keyword evidence="9 17" id="KW-0249">Electron transport</keyword>
<evidence type="ECO:0000259" key="20">
    <source>
        <dbReference type="PROSITE" id="PS50857"/>
    </source>
</evidence>
<dbReference type="SUPFAM" id="SSF46626">
    <property type="entry name" value="Cytochrome c"/>
    <property type="match status" value="1"/>
</dbReference>
<keyword evidence="5 17" id="KW-0679">Respiratory chain</keyword>
<evidence type="ECO:0000256" key="11">
    <source>
        <dbReference type="ARBA" id="ARBA00023004"/>
    </source>
</evidence>
<comment type="caution">
    <text evidence="23">The sequence shown here is derived from an EMBL/GenBank/DDBJ whole genome shotgun (WGS) entry which is preliminary data.</text>
</comment>
<dbReference type="Gene3D" id="1.10.287.90">
    <property type="match status" value="1"/>
</dbReference>
<evidence type="ECO:0000313" key="24">
    <source>
        <dbReference type="Proteomes" id="UP000217083"/>
    </source>
</evidence>
<sequence length="346" mass="39264">MKIWQKLSRIVPLFALLTLVLSGCGRDNLTALVPKGEGAEINYSMMMISLYIMIGVLVVVFAIYTYVVIKYRKRPGQENVIPKQTEGNHLLELVWTVIPIILLIILAIPTVITTFELAEDYSKDENAVKINVKAYLYWWDFEYPEYGVRTAQDLYMPTGERVSIALTSEDVIHSFWVPTLQGKMDNNPGEENVMWISANEPGVYRGKCAELCGVSHALMDFKVIALDRPEFDKWIEAMQAPPKEMTTPLAIEGQQLFESKGCIGCHAVGEQKFEMAGPNLKNFGEREVVAGILYYENEQEQRDQIANWLINTMELKPGNKMGKQVLTQDEVDALVEYLINLKVLED</sequence>
<evidence type="ECO:0000259" key="21">
    <source>
        <dbReference type="PROSITE" id="PS50999"/>
    </source>
</evidence>
<dbReference type="PROSITE" id="PS00078">
    <property type="entry name" value="COX2"/>
    <property type="match status" value="1"/>
</dbReference>
<proteinExistence type="inferred from homology"/>
<dbReference type="InterPro" id="IPR009056">
    <property type="entry name" value="Cyt_c-like_dom"/>
</dbReference>
<evidence type="ECO:0000256" key="7">
    <source>
        <dbReference type="ARBA" id="ARBA00022723"/>
    </source>
</evidence>
<keyword evidence="7 16" id="KW-0479">Metal-binding</keyword>
<keyword evidence="4 16" id="KW-0349">Heme</keyword>
<dbReference type="SUPFAM" id="SSF49503">
    <property type="entry name" value="Cupredoxins"/>
    <property type="match status" value="1"/>
</dbReference>
<dbReference type="GO" id="GO:0005507">
    <property type="term" value="F:copper ion binding"/>
    <property type="evidence" value="ECO:0007669"/>
    <property type="project" value="InterPro"/>
</dbReference>
<feature type="transmembrane region" description="Helical" evidence="19">
    <location>
        <begin position="50"/>
        <end position="69"/>
    </location>
</feature>
<dbReference type="AlphaFoldDB" id="A0A263BXL8"/>
<evidence type="ECO:0000256" key="18">
    <source>
        <dbReference type="RuleBase" id="RU004024"/>
    </source>
</evidence>
<evidence type="ECO:0000256" key="16">
    <source>
        <dbReference type="PROSITE-ProRule" id="PRU00433"/>
    </source>
</evidence>
<evidence type="ECO:0000256" key="13">
    <source>
        <dbReference type="ARBA" id="ARBA00023136"/>
    </source>
</evidence>
<keyword evidence="3 17" id="KW-0813">Transport</keyword>
<dbReference type="RefSeq" id="WP_094921375.1">
    <property type="nucleotide sequence ID" value="NZ_NPIA01000001.1"/>
</dbReference>
<feature type="domain" description="Cytochrome c" evidence="22">
    <location>
        <begin position="248"/>
        <end position="342"/>
    </location>
</feature>
<evidence type="ECO:0000313" key="23">
    <source>
        <dbReference type="EMBL" id="OZM58454.1"/>
    </source>
</evidence>
<evidence type="ECO:0000256" key="17">
    <source>
        <dbReference type="RuleBase" id="RU000456"/>
    </source>
</evidence>
<dbReference type="GO" id="GO:0004129">
    <property type="term" value="F:cytochrome-c oxidase activity"/>
    <property type="evidence" value="ECO:0007669"/>
    <property type="project" value="UniProtKB-EC"/>
</dbReference>
<dbReference type="SUPFAM" id="SSF81464">
    <property type="entry name" value="Cytochrome c oxidase subunit II-like, transmembrane region"/>
    <property type="match status" value="1"/>
</dbReference>
<dbReference type="InterPro" id="IPR002429">
    <property type="entry name" value="CcO_II-like_C"/>
</dbReference>
<comment type="similarity">
    <text evidence="2 17">Belongs to the cytochrome c oxidase subunit 2 family.</text>
</comment>
<dbReference type="InterPro" id="IPR045187">
    <property type="entry name" value="CcO_II"/>
</dbReference>
<dbReference type="PROSITE" id="PS51257">
    <property type="entry name" value="PROKAR_LIPOPROTEIN"/>
    <property type="match status" value="1"/>
</dbReference>
<organism evidence="23 24">
    <name type="scientific">Lottiidibacillus patelloidae</name>
    <dbReference type="NCBI Taxonomy" id="2670334"/>
    <lineage>
        <taxon>Bacteria</taxon>
        <taxon>Bacillati</taxon>
        <taxon>Bacillota</taxon>
        <taxon>Bacilli</taxon>
        <taxon>Bacillales</taxon>
        <taxon>Bacillaceae</taxon>
        <taxon>Lottiidibacillus</taxon>
    </lineage>
</organism>
<evidence type="ECO:0000256" key="6">
    <source>
        <dbReference type="ARBA" id="ARBA00022692"/>
    </source>
</evidence>
<dbReference type="Gene3D" id="2.60.40.420">
    <property type="entry name" value="Cupredoxins - blue copper proteins"/>
    <property type="match status" value="1"/>
</dbReference>
<comment type="cofactor">
    <cofactor evidence="18">
        <name>Cu cation</name>
        <dbReference type="ChEBI" id="CHEBI:23378"/>
    </cofactor>
    <text evidence="18">Binds a copper A center.</text>
</comment>
<evidence type="ECO:0000256" key="12">
    <source>
        <dbReference type="ARBA" id="ARBA00023008"/>
    </source>
</evidence>
<keyword evidence="24" id="KW-1185">Reference proteome</keyword>
<dbReference type="EMBL" id="NPIA01000001">
    <property type="protein sequence ID" value="OZM58454.1"/>
    <property type="molecule type" value="Genomic_DNA"/>
</dbReference>
<dbReference type="Pfam" id="PF00034">
    <property type="entry name" value="Cytochrom_C"/>
    <property type="match status" value="1"/>
</dbReference>
<evidence type="ECO:0000256" key="5">
    <source>
        <dbReference type="ARBA" id="ARBA00022660"/>
    </source>
</evidence>
<comment type="catalytic activity">
    <reaction evidence="15 18">
        <text>4 Fe(II)-[cytochrome c] + O2 + 8 H(+)(in) = 4 Fe(III)-[cytochrome c] + 2 H2O + 4 H(+)(out)</text>
        <dbReference type="Rhea" id="RHEA:11436"/>
        <dbReference type="Rhea" id="RHEA-COMP:10350"/>
        <dbReference type="Rhea" id="RHEA-COMP:14399"/>
        <dbReference type="ChEBI" id="CHEBI:15377"/>
        <dbReference type="ChEBI" id="CHEBI:15378"/>
        <dbReference type="ChEBI" id="CHEBI:15379"/>
        <dbReference type="ChEBI" id="CHEBI:29033"/>
        <dbReference type="ChEBI" id="CHEBI:29034"/>
        <dbReference type="EC" id="7.1.1.9"/>
    </reaction>
</comment>
<dbReference type="PROSITE" id="PS50999">
    <property type="entry name" value="COX2_TM"/>
    <property type="match status" value="1"/>
</dbReference>
<dbReference type="InterPro" id="IPR014222">
    <property type="entry name" value="Cyt_c_oxidase_su2"/>
</dbReference>
<evidence type="ECO:0000256" key="4">
    <source>
        <dbReference type="ARBA" id="ARBA00022617"/>
    </source>
</evidence>
<keyword evidence="10 19" id="KW-1133">Transmembrane helix</keyword>
<feature type="transmembrane region" description="Helical" evidence="19">
    <location>
        <begin position="90"/>
        <end position="112"/>
    </location>
</feature>
<dbReference type="InterPro" id="IPR036909">
    <property type="entry name" value="Cyt_c-like_dom_sf"/>
</dbReference>
<evidence type="ECO:0000256" key="2">
    <source>
        <dbReference type="ARBA" id="ARBA00007866"/>
    </source>
</evidence>
<evidence type="ECO:0000259" key="22">
    <source>
        <dbReference type="PROSITE" id="PS51007"/>
    </source>
</evidence>
<name>A0A263BXL8_9BACI</name>
<keyword evidence="8" id="KW-1278">Translocase</keyword>
<dbReference type="PROSITE" id="PS50857">
    <property type="entry name" value="COX2_CUA"/>
    <property type="match status" value="1"/>
</dbReference>
<accession>A0A263BXL8</accession>
<gene>
    <name evidence="23" type="primary">coxB</name>
    <name evidence="23" type="ORF">CIB95_02480</name>
</gene>
<evidence type="ECO:0000256" key="14">
    <source>
        <dbReference type="ARBA" id="ARBA00024688"/>
    </source>
</evidence>
<dbReference type="PANTHER" id="PTHR22888">
    <property type="entry name" value="CYTOCHROME C OXIDASE, SUBUNIT II"/>
    <property type="match status" value="1"/>
</dbReference>